<dbReference type="InterPro" id="IPR013159">
    <property type="entry name" value="DnaA_C"/>
</dbReference>
<evidence type="ECO:0000259" key="1">
    <source>
        <dbReference type="SMART" id="SM00760"/>
    </source>
</evidence>
<comment type="caution">
    <text evidence="2">The sequence shown here is derived from an EMBL/GenBank/DDBJ whole genome shotgun (WGS) entry which is preliminary data.</text>
</comment>
<dbReference type="Proteomes" id="UP000555546">
    <property type="component" value="Unassembled WGS sequence"/>
</dbReference>
<dbReference type="InterPro" id="IPR018312">
    <property type="entry name" value="Chromosome_initiator_DnaA_CS"/>
</dbReference>
<accession>A0A7W9B163</accession>
<dbReference type="Gene3D" id="1.10.1750.10">
    <property type="match status" value="1"/>
</dbReference>
<dbReference type="GO" id="GO:0003688">
    <property type="term" value="F:DNA replication origin binding"/>
    <property type="evidence" value="ECO:0007669"/>
    <property type="project" value="InterPro"/>
</dbReference>
<dbReference type="Pfam" id="PF08299">
    <property type="entry name" value="Bac_DnaA_C"/>
    <property type="match status" value="1"/>
</dbReference>
<dbReference type="CDD" id="cd06571">
    <property type="entry name" value="Bac_DnaA_C"/>
    <property type="match status" value="1"/>
</dbReference>
<organism evidence="2 3">
    <name type="scientific">Brucella daejeonensis</name>
    <dbReference type="NCBI Taxonomy" id="659015"/>
    <lineage>
        <taxon>Bacteria</taxon>
        <taxon>Pseudomonadati</taxon>
        <taxon>Pseudomonadota</taxon>
        <taxon>Alphaproteobacteria</taxon>
        <taxon>Hyphomicrobiales</taxon>
        <taxon>Brucellaceae</taxon>
        <taxon>Brucella/Ochrobactrum group</taxon>
        <taxon>Brucella</taxon>
    </lineage>
</organism>
<dbReference type="GO" id="GO:0005886">
    <property type="term" value="C:plasma membrane"/>
    <property type="evidence" value="ECO:0007669"/>
    <property type="project" value="TreeGrafter"/>
</dbReference>
<dbReference type="GO" id="GO:0006270">
    <property type="term" value="P:DNA replication initiation"/>
    <property type="evidence" value="ECO:0007669"/>
    <property type="project" value="InterPro"/>
</dbReference>
<dbReference type="PANTHER" id="PTHR30050:SF2">
    <property type="entry name" value="CHROMOSOMAL REPLICATION INITIATOR PROTEIN DNAA"/>
    <property type="match status" value="1"/>
</dbReference>
<name>A0A7W9B163_9HYPH</name>
<dbReference type="EMBL" id="JACIJG010000027">
    <property type="protein sequence ID" value="MBB5704313.1"/>
    <property type="molecule type" value="Genomic_DNA"/>
</dbReference>
<dbReference type="GO" id="GO:0006275">
    <property type="term" value="P:regulation of DNA replication"/>
    <property type="evidence" value="ECO:0007669"/>
    <property type="project" value="InterPro"/>
</dbReference>
<reference evidence="2 3" key="1">
    <citation type="submission" date="2020-08" db="EMBL/GenBank/DDBJ databases">
        <title>Genomic Encyclopedia of Type Strains, Phase IV (KMG-IV): sequencing the most valuable type-strain genomes for metagenomic binning, comparative biology and taxonomic classification.</title>
        <authorList>
            <person name="Goeker M."/>
        </authorList>
    </citation>
    <scope>NUCLEOTIDE SEQUENCE [LARGE SCALE GENOMIC DNA]</scope>
    <source>
        <strain evidence="2 3">DSM 26944</strain>
    </source>
</reference>
<sequence>MSELSLTPGSRRKLLRHIEEVSGVNELAKLMQIRVALLRKIILADGELKEACLESGILSPAGFVLPGVEQQWVPIGMNPSFVKKVWAKRRKEEQLRKLIEKETKAEKVTAAFKAITVRNDEPPKPLISTSGETIVLNSKPTVRDIIERVIAGTEFTYEDIIGKRRTKDLVPFRHRAMADCVAIRTDLSLPTIGRLFGGRDHTTVLHAARKMGVTDRTAAAEGRQSVSSKIGINSYPVQSLDNSARAA</sequence>
<dbReference type="AlphaFoldDB" id="A0A7W9B163"/>
<feature type="domain" description="Chromosomal replication initiator DnaA C-terminal" evidence="1">
    <location>
        <begin position="141"/>
        <end position="211"/>
    </location>
</feature>
<proteinExistence type="predicted"/>
<dbReference type="RefSeq" id="WP_183657550.1">
    <property type="nucleotide sequence ID" value="NZ_JACIJG010000027.1"/>
</dbReference>
<dbReference type="GO" id="GO:0005524">
    <property type="term" value="F:ATP binding"/>
    <property type="evidence" value="ECO:0007669"/>
    <property type="project" value="InterPro"/>
</dbReference>
<evidence type="ECO:0000313" key="2">
    <source>
        <dbReference type="EMBL" id="MBB5704313.1"/>
    </source>
</evidence>
<dbReference type="PROSITE" id="PS01008">
    <property type="entry name" value="DNAA"/>
    <property type="match status" value="1"/>
</dbReference>
<dbReference type="PANTHER" id="PTHR30050">
    <property type="entry name" value="CHROMOSOMAL REPLICATION INITIATOR PROTEIN DNAA"/>
    <property type="match status" value="1"/>
</dbReference>
<dbReference type="SMART" id="SM00760">
    <property type="entry name" value="Bac_DnaA_C"/>
    <property type="match status" value="1"/>
</dbReference>
<evidence type="ECO:0000313" key="3">
    <source>
        <dbReference type="Proteomes" id="UP000555546"/>
    </source>
</evidence>
<dbReference type="InterPro" id="IPR010921">
    <property type="entry name" value="Trp_repressor/repl_initiator"/>
</dbReference>
<protein>
    <recommendedName>
        <fullName evidence="1">Chromosomal replication initiator DnaA C-terminal domain-containing protein</fullName>
    </recommendedName>
</protein>
<keyword evidence="3" id="KW-1185">Reference proteome</keyword>
<gene>
    <name evidence="2" type="ORF">FHS76_004230</name>
</gene>
<dbReference type="SUPFAM" id="SSF48295">
    <property type="entry name" value="TrpR-like"/>
    <property type="match status" value="1"/>
</dbReference>